<reference evidence="5" key="1">
    <citation type="submission" date="2022-01" db="EMBL/GenBank/DDBJ databases">
        <authorList>
            <person name="King R."/>
        </authorList>
    </citation>
    <scope>NUCLEOTIDE SEQUENCE</scope>
</reference>
<feature type="region of interest" description="Disordered" evidence="2">
    <location>
        <begin position="63"/>
        <end position="86"/>
    </location>
</feature>
<dbReference type="Proteomes" id="UP001153620">
    <property type="component" value="Chromosome 1"/>
</dbReference>
<evidence type="ECO:0000259" key="4">
    <source>
        <dbReference type="PROSITE" id="PS50240"/>
    </source>
</evidence>
<dbReference type="InterPro" id="IPR009003">
    <property type="entry name" value="Peptidase_S1_PA"/>
</dbReference>
<feature type="signal peptide" evidence="3">
    <location>
        <begin position="1"/>
        <end position="21"/>
    </location>
</feature>
<evidence type="ECO:0000313" key="6">
    <source>
        <dbReference type="Proteomes" id="UP001153620"/>
    </source>
</evidence>
<dbReference type="AlphaFoldDB" id="A0A9N9RK92"/>
<evidence type="ECO:0000256" key="3">
    <source>
        <dbReference type="SAM" id="SignalP"/>
    </source>
</evidence>
<dbReference type="GO" id="GO:0006508">
    <property type="term" value="P:proteolysis"/>
    <property type="evidence" value="ECO:0007669"/>
    <property type="project" value="InterPro"/>
</dbReference>
<dbReference type="GO" id="GO:0004252">
    <property type="term" value="F:serine-type endopeptidase activity"/>
    <property type="evidence" value="ECO:0007669"/>
    <property type="project" value="InterPro"/>
</dbReference>
<protein>
    <recommendedName>
        <fullName evidence="4">Peptidase S1 domain-containing protein</fullName>
    </recommendedName>
</protein>
<organism evidence="5 6">
    <name type="scientific">Chironomus riparius</name>
    <dbReference type="NCBI Taxonomy" id="315576"/>
    <lineage>
        <taxon>Eukaryota</taxon>
        <taxon>Metazoa</taxon>
        <taxon>Ecdysozoa</taxon>
        <taxon>Arthropoda</taxon>
        <taxon>Hexapoda</taxon>
        <taxon>Insecta</taxon>
        <taxon>Pterygota</taxon>
        <taxon>Neoptera</taxon>
        <taxon>Endopterygota</taxon>
        <taxon>Diptera</taxon>
        <taxon>Nematocera</taxon>
        <taxon>Chironomoidea</taxon>
        <taxon>Chironomidae</taxon>
        <taxon>Chironominae</taxon>
        <taxon>Chironomus</taxon>
    </lineage>
</organism>
<dbReference type="PROSITE" id="PS50240">
    <property type="entry name" value="TRYPSIN_DOM"/>
    <property type="match status" value="1"/>
</dbReference>
<keyword evidence="6" id="KW-1185">Reference proteome</keyword>
<dbReference type="EMBL" id="OU895877">
    <property type="protein sequence ID" value="CAG9798295.1"/>
    <property type="molecule type" value="Genomic_DNA"/>
</dbReference>
<evidence type="ECO:0000256" key="1">
    <source>
        <dbReference type="ARBA" id="ARBA00024195"/>
    </source>
</evidence>
<dbReference type="Pfam" id="PF00089">
    <property type="entry name" value="Trypsin"/>
    <property type="match status" value="1"/>
</dbReference>
<proteinExistence type="inferred from homology"/>
<sequence>MLTRKTFLFLILFLFIVNVLCETETLSTRKRRFTRLSTAGTTSSPSIADIVATNDEEVNIIKEPSSAETDEAVESPVETEGPSPPPIQVVETVTKKSLRVRNCGERIGDDIPFIALLVHTNPYDTQNSKRTLSKGVLISENFVLTTVSSVYHSESFWTVSSVRLGDFITWNKYANRDKTYSVEIDVEEIYFHKKRDIALIKLKESVNFTDVIRPACLPQSDNYNFKELQTHLCKRSEQSKVPADVTMEFAAPLTTFDCRKFFSRKRITISPYEFCVWDETGDDCAGDLATALFTIHNGRLFVVGLRSYAETDDEEDIADPTEYPGIYIKVGSYLEWISAVINADARKYLTTN</sequence>
<dbReference type="OrthoDB" id="7778592at2759"/>
<keyword evidence="3" id="KW-0732">Signal</keyword>
<name>A0A9N9RK92_9DIPT</name>
<feature type="chain" id="PRO_5040396179" description="Peptidase S1 domain-containing protein" evidence="3">
    <location>
        <begin position="22"/>
        <end position="352"/>
    </location>
</feature>
<dbReference type="PANTHER" id="PTHR24260:SF136">
    <property type="entry name" value="GH08193P-RELATED"/>
    <property type="match status" value="1"/>
</dbReference>
<dbReference type="Gene3D" id="2.40.10.10">
    <property type="entry name" value="Trypsin-like serine proteases"/>
    <property type="match status" value="2"/>
</dbReference>
<dbReference type="SUPFAM" id="SSF50494">
    <property type="entry name" value="Trypsin-like serine proteases"/>
    <property type="match status" value="1"/>
</dbReference>
<dbReference type="SMART" id="SM00020">
    <property type="entry name" value="Tryp_SPc"/>
    <property type="match status" value="1"/>
</dbReference>
<comment type="similarity">
    <text evidence="1">Belongs to the peptidase S1 family. CLIP subfamily.</text>
</comment>
<feature type="domain" description="Peptidase S1" evidence="4">
    <location>
        <begin position="112"/>
        <end position="342"/>
    </location>
</feature>
<evidence type="ECO:0000256" key="2">
    <source>
        <dbReference type="SAM" id="MobiDB-lite"/>
    </source>
</evidence>
<dbReference type="InterPro" id="IPR043504">
    <property type="entry name" value="Peptidase_S1_PA_chymotrypsin"/>
</dbReference>
<dbReference type="PANTHER" id="PTHR24260">
    <property type="match status" value="1"/>
</dbReference>
<dbReference type="InterPro" id="IPR051333">
    <property type="entry name" value="CLIP_Serine_Protease"/>
</dbReference>
<dbReference type="InterPro" id="IPR001254">
    <property type="entry name" value="Trypsin_dom"/>
</dbReference>
<gene>
    <name evidence="5" type="ORF">CHIRRI_LOCUS1279</name>
</gene>
<reference evidence="5" key="2">
    <citation type="submission" date="2022-10" db="EMBL/GenBank/DDBJ databases">
        <authorList>
            <consortium name="ENA_rothamsted_submissions"/>
            <consortium name="culmorum"/>
            <person name="King R."/>
        </authorList>
    </citation>
    <scope>NUCLEOTIDE SEQUENCE</scope>
</reference>
<evidence type="ECO:0000313" key="5">
    <source>
        <dbReference type="EMBL" id="CAG9798295.1"/>
    </source>
</evidence>
<accession>A0A9N9RK92</accession>